<evidence type="ECO:0000256" key="2">
    <source>
        <dbReference type="ARBA" id="ARBA00022679"/>
    </source>
</evidence>
<keyword evidence="1" id="KW-0328">Glycosyltransferase</keyword>
<evidence type="ECO:0000313" key="3">
    <source>
        <dbReference type="EMBL" id="MFC4852024.1"/>
    </source>
</evidence>
<dbReference type="PANTHER" id="PTHR30160:SF1">
    <property type="entry name" value="LIPOPOLYSACCHARIDE 1,2-N-ACETYLGLUCOSAMINETRANSFERASE-RELATED"/>
    <property type="match status" value="1"/>
</dbReference>
<gene>
    <name evidence="3" type="ORF">ACFPCV_00810</name>
</gene>
<dbReference type="SUPFAM" id="SSF53756">
    <property type="entry name" value="UDP-Glycosyltransferase/glycogen phosphorylase"/>
    <property type="match status" value="1"/>
</dbReference>
<evidence type="ECO:0000313" key="4">
    <source>
        <dbReference type="Proteomes" id="UP001595859"/>
    </source>
</evidence>
<proteinExistence type="predicted"/>
<sequence length="287" mass="29804">MIVLRALGIGDLLVAVPALRGLHRTGDRVVLATPEWLSPLVDLTGCVAAVVHTPGLGALRWRESGVAVNLHGAGPESIADLLATRPTRLITHRHEAFPELPGPAWVEDQHEVHRWCGLLAWHGIPADPDELGLLPPGVPSAAPGAVVVHPGASTQERRWGAARFAEVARELAMGHRVVVTGSRAERAMATEVARRAGLPESAVLAGELGLTDLAALVADAALVVCNDTGVGHLATAYGTPSVVLFGPTPPSRWGPPAGREQHAALTTGTLTTGEVLAAADGVRSARL</sequence>
<dbReference type="CDD" id="cd03789">
    <property type="entry name" value="GT9_LPS_heptosyltransferase"/>
    <property type="match status" value="1"/>
</dbReference>
<keyword evidence="4" id="KW-1185">Reference proteome</keyword>
<dbReference type="InterPro" id="IPR051199">
    <property type="entry name" value="LPS_LOS_Heptosyltrfase"/>
</dbReference>
<protein>
    <submittedName>
        <fullName evidence="3">Glycosyltransferase family 9 protein</fullName>
    </submittedName>
</protein>
<dbReference type="EMBL" id="JBHSIS010000002">
    <property type="protein sequence ID" value="MFC4852024.1"/>
    <property type="molecule type" value="Genomic_DNA"/>
</dbReference>
<dbReference type="Gene3D" id="3.40.50.2000">
    <property type="entry name" value="Glycogen Phosphorylase B"/>
    <property type="match status" value="2"/>
</dbReference>
<dbReference type="RefSeq" id="WP_378053352.1">
    <property type="nucleotide sequence ID" value="NZ_JBHSIS010000002.1"/>
</dbReference>
<keyword evidence="2" id="KW-0808">Transferase</keyword>
<evidence type="ECO:0000256" key="1">
    <source>
        <dbReference type="ARBA" id="ARBA00022676"/>
    </source>
</evidence>
<dbReference type="PANTHER" id="PTHR30160">
    <property type="entry name" value="TETRAACYLDISACCHARIDE 4'-KINASE-RELATED"/>
    <property type="match status" value="1"/>
</dbReference>
<name>A0ABV9RXI1_9PSEU</name>
<reference evidence="4" key="1">
    <citation type="journal article" date="2019" name="Int. J. Syst. Evol. Microbiol.">
        <title>The Global Catalogue of Microorganisms (GCM) 10K type strain sequencing project: providing services to taxonomists for standard genome sequencing and annotation.</title>
        <authorList>
            <consortium name="The Broad Institute Genomics Platform"/>
            <consortium name="The Broad Institute Genome Sequencing Center for Infectious Disease"/>
            <person name="Wu L."/>
            <person name="Ma J."/>
        </authorList>
    </citation>
    <scope>NUCLEOTIDE SEQUENCE [LARGE SCALE GENOMIC DNA]</scope>
    <source>
        <strain evidence="4">ZS-22-S1</strain>
    </source>
</reference>
<organism evidence="3 4">
    <name type="scientific">Actinophytocola glycyrrhizae</name>
    <dbReference type="NCBI Taxonomy" id="2044873"/>
    <lineage>
        <taxon>Bacteria</taxon>
        <taxon>Bacillati</taxon>
        <taxon>Actinomycetota</taxon>
        <taxon>Actinomycetes</taxon>
        <taxon>Pseudonocardiales</taxon>
        <taxon>Pseudonocardiaceae</taxon>
    </lineage>
</organism>
<dbReference type="Proteomes" id="UP001595859">
    <property type="component" value="Unassembled WGS sequence"/>
</dbReference>
<accession>A0ABV9RXI1</accession>
<dbReference type="InterPro" id="IPR002201">
    <property type="entry name" value="Glyco_trans_9"/>
</dbReference>
<dbReference type="Pfam" id="PF01075">
    <property type="entry name" value="Glyco_transf_9"/>
    <property type="match status" value="1"/>
</dbReference>
<comment type="caution">
    <text evidence="3">The sequence shown here is derived from an EMBL/GenBank/DDBJ whole genome shotgun (WGS) entry which is preliminary data.</text>
</comment>